<gene>
    <name evidence="2" type="ORF">SJ2017_0095</name>
</gene>
<feature type="signal peptide" evidence="1">
    <location>
        <begin position="1"/>
        <end position="24"/>
    </location>
</feature>
<evidence type="ECO:0000256" key="1">
    <source>
        <dbReference type="SAM" id="SignalP"/>
    </source>
</evidence>
<evidence type="ECO:0000313" key="2">
    <source>
        <dbReference type="EMBL" id="ARD20444.1"/>
    </source>
</evidence>
<evidence type="ECO:0000313" key="3">
    <source>
        <dbReference type="Proteomes" id="UP000191820"/>
    </source>
</evidence>
<evidence type="ECO:0008006" key="4">
    <source>
        <dbReference type="Google" id="ProtNLM"/>
    </source>
</evidence>
<accession>A0ABM6JFM0</accession>
<dbReference type="Proteomes" id="UP000191820">
    <property type="component" value="Chromosome"/>
</dbReference>
<name>A0ABM6JFM0_9GAMM</name>
<keyword evidence="3" id="KW-1185">Reference proteome</keyword>
<reference evidence="2 3" key="1">
    <citation type="submission" date="2017-03" db="EMBL/GenBank/DDBJ databases">
        <title>Genome sequencing of Shewanella japonica KCTC 22435.</title>
        <authorList>
            <person name="Kim K.M."/>
        </authorList>
    </citation>
    <scope>NUCLEOTIDE SEQUENCE [LARGE SCALE GENOMIC DNA]</scope>
    <source>
        <strain evidence="2 3">KCTC 22435</strain>
    </source>
</reference>
<feature type="chain" id="PRO_5045743739" description="DUF2796 domain-containing protein" evidence="1">
    <location>
        <begin position="25"/>
        <end position="237"/>
    </location>
</feature>
<dbReference type="EMBL" id="CP020472">
    <property type="protein sequence ID" value="ARD20444.1"/>
    <property type="molecule type" value="Genomic_DNA"/>
</dbReference>
<sequence>MRISHYFCVIVTSLIFCISPTTSANESHMGLHGMTLFGGKDGLFASHLPMYHHPHNVQMVMQFHFADPETDHAIKQQLEAMATAPEQLWTIVPKPFDLMRLSPLATDPIEQLQVDVVKGHFERGGINQFSQQSLIIDRIIMFTELSMKAGQDKAPNAQYRVITPTEDSSNQFLVKVIENRPEADHLLRVIQHDFIRTTQITVPLKGKLHPSPKDLADQLSIPLEHIIEIYLETGELQ</sequence>
<proteinExistence type="predicted"/>
<organism evidence="2 3">
    <name type="scientific">Shewanella japonica</name>
    <dbReference type="NCBI Taxonomy" id="93973"/>
    <lineage>
        <taxon>Bacteria</taxon>
        <taxon>Pseudomonadati</taxon>
        <taxon>Pseudomonadota</taxon>
        <taxon>Gammaproteobacteria</taxon>
        <taxon>Alteromonadales</taxon>
        <taxon>Shewanellaceae</taxon>
        <taxon>Shewanella</taxon>
    </lineage>
</organism>
<dbReference type="RefSeq" id="WP_156003096.1">
    <property type="nucleotide sequence ID" value="NZ_CP020472.1"/>
</dbReference>
<keyword evidence="1" id="KW-0732">Signal</keyword>
<protein>
    <recommendedName>
        <fullName evidence="4">DUF2796 domain-containing protein</fullName>
    </recommendedName>
</protein>